<protein>
    <submittedName>
        <fullName evidence="3">Exoribonuclease II</fullName>
    </submittedName>
</protein>
<dbReference type="GO" id="GO:0006402">
    <property type="term" value="P:mRNA catabolic process"/>
    <property type="evidence" value="ECO:0007669"/>
    <property type="project" value="TreeGrafter"/>
</dbReference>
<dbReference type="InterPro" id="IPR056404">
    <property type="entry name" value="HTH_RNase_II"/>
</dbReference>
<dbReference type="InterPro" id="IPR040596">
    <property type="entry name" value="RNase_II_C_S1"/>
</dbReference>
<dbReference type="GO" id="GO:0003723">
    <property type="term" value="F:RNA binding"/>
    <property type="evidence" value="ECO:0007669"/>
    <property type="project" value="InterPro"/>
</dbReference>
<evidence type="ECO:0000259" key="2">
    <source>
        <dbReference type="SMART" id="SM00955"/>
    </source>
</evidence>
<dbReference type="PANTHER" id="PTHR23355:SF42">
    <property type="entry name" value="RIBONUCLEASE II, CHLOROPLASTIC_MITOCHONDRIAL"/>
    <property type="match status" value="1"/>
</dbReference>
<keyword evidence="1" id="KW-0378">Hydrolase</keyword>
<dbReference type="EMBL" id="NRRY01000036">
    <property type="protein sequence ID" value="MBK1620308.1"/>
    <property type="molecule type" value="Genomic_DNA"/>
</dbReference>
<evidence type="ECO:0000313" key="4">
    <source>
        <dbReference type="Proteomes" id="UP001138768"/>
    </source>
</evidence>
<dbReference type="Gene3D" id="1.10.10.10">
    <property type="entry name" value="Winged helix-like DNA-binding domain superfamily/Winged helix DNA-binding domain"/>
    <property type="match status" value="1"/>
</dbReference>
<dbReference type="InterPro" id="IPR012340">
    <property type="entry name" value="NA-bd_OB-fold"/>
</dbReference>
<organism evidence="3 4">
    <name type="scientific">Lamprobacter modestohalophilus</name>
    <dbReference type="NCBI Taxonomy" id="1064514"/>
    <lineage>
        <taxon>Bacteria</taxon>
        <taxon>Pseudomonadati</taxon>
        <taxon>Pseudomonadota</taxon>
        <taxon>Gammaproteobacteria</taxon>
        <taxon>Chromatiales</taxon>
        <taxon>Chromatiaceae</taxon>
        <taxon>Lamprobacter</taxon>
    </lineage>
</organism>
<sequence length="616" mass="68304">MPSHQAIPRTGSLVVYKSRPARVLAAAEKIEIEIEGGQTKRVRPKDILSLHPGPVASLAELRPPEVHPQEAWELLEGTETDLKELAELLYGEHSPGAAWGAWERLSEGLWFEGTADALRPRAGELIERDRAEREAKAKADQAWAAMLERLRQGRIEPEDRDALGEVERLANLQGEHSRILKALNYEETPIAAYRLLVSVGYWPATHNPYPTRVGAALCNPELPIPGLASATAITGEPERLDLTHLPAFAIDDEGNQDPDDAISLDGDRVWVHVADVAALVQPDSELDREARARGANLYLPEGIIHMLPMAITEQLGLGLQAQSPALSFGLRLDAQGEISEIEIQPSLVQVQRLSYAEADRRLDQAPLADLAQIADRYRQRRFAQGAAEIDLPEVSVRLHEDEVLIRPIERTGSRSMVTELMLMAGEAAARYAQARELPIPYATQPTPERIDQPSSMAGMYAYRRLFKPSRTVVGEPGRHFGLGLDAYTRATSPLRRYGDLLVHQQLRQHLRGSEPLSAEQVSQRAGEADQGGITVRRAERQSNLHWKLVHLKQQPQWKGEGVVVELQERKAVLLIPELALETRIRAKQGLALDQCVPLALAEVDLAQAECQFRLLG</sequence>
<dbReference type="InterPro" id="IPR022966">
    <property type="entry name" value="RNase_II/R_CS"/>
</dbReference>
<dbReference type="InterPro" id="IPR036388">
    <property type="entry name" value="WH-like_DNA-bd_sf"/>
</dbReference>
<proteinExistence type="predicted"/>
<keyword evidence="1" id="KW-0269">Exonuclease</keyword>
<dbReference type="RefSeq" id="WP_200247071.1">
    <property type="nucleotide sequence ID" value="NZ_NRRY01000036.1"/>
</dbReference>
<dbReference type="SUPFAM" id="SSF50249">
    <property type="entry name" value="Nucleic acid-binding proteins"/>
    <property type="match status" value="2"/>
</dbReference>
<keyword evidence="1" id="KW-0540">Nuclease</keyword>
<dbReference type="Pfam" id="PF00773">
    <property type="entry name" value="RNB"/>
    <property type="match status" value="1"/>
</dbReference>
<dbReference type="Pfam" id="PF18614">
    <property type="entry name" value="RNase_II_C_S1"/>
    <property type="match status" value="1"/>
</dbReference>
<keyword evidence="4" id="KW-1185">Reference proteome</keyword>
<dbReference type="InterPro" id="IPR001900">
    <property type="entry name" value="RNase_II/R"/>
</dbReference>
<dbReference type="PANTHER" id="PTHR23355">
    <property type="entry name" value="RIBONUCLEASE"/>
    <property type="match status" value="1"/>
</dbReference>
<accession>A0A9X1B5B2</accession>
<name>A0A9X1B5B2_9GAMM</name>
<dbReference type="PROSITE" id="PS01175">
    <property type="entry name" value="RIBONUCLEASE_II"/>
    <property type="match status" value="1"/>
</dbReference>
<dbReference type="InterPro" id="IPR050180">
    <property type="entry name" value="RNR_Ribonuclease"/>
</dbReference>
<feature type="domain" description="RNB" evidence="2">
    <location>
        <begin position="239"/>
        <end position="512"/>
    </location>
</feature>
<dbReference type="SMART" id="SM00955">
    <property type="entry name" value="RNB"/>
    <property type="match status" value="1"/>
</dbReference>
<dbReference type="AlphaFoldDB" id="A0A9X1B5B2"/>
<evidence type="ECO:0000256" key="1">
    <source>
        <dbReference type="ARBA" id="ARBA00022839"/>
    </source>
</evidence>
<gene>
    <name evidence="3" type="ORF">CKO42_18050</name>
</gene>
<comment type="caution">
    <text evidence="3">The sequence shown here is derived from an EMBL/GenBank/DDBJ whole genome shotgun (WGS) entry which is preliminary data.</text>
</comment>
<dbReference type="Pfam" id="PF23161">
    <property type="entry name" value="HTH_RNase_II"/>
    <property type="match status" value="1"/>
</dbReference>
<dbReference type="GO" id="GO:0000175">
    <property type="term" value="F:3'-5'-RNA exonuclease activity"/>
    <property type="evidence" value="ECO:0007669"/>
    <property type="project" value="TreeGrafter"/>
</dbReference>
<evidence type="ECO:0000313" key="3">
    <source>
        <dbReference type="EMBL" id="MBK1620308.1"/>
    </source>
</evidence>
<dbReference type="GO" id="GO:0000932">
    <property type="term" value="C:P-body"/>
    <property type="evidence" value="ECO:0007669"/>
    <property type="project" value="TreeGrafter"/>
</dbReference>
<reference evidence="3 4" key="1">
    <citation type="journal article" date="2020" name="Microorganisms">
        <title>Osmotic Adaptation and Compatible Solute Biosynthesis of Phototrophic Bacteria as Revealed from Genome Analyses.</title>
        <authorList>
            <person name="Imhoff J.F."/>
            <person name="Rahn T."/>
            <person name="Kunzel S."/>
            <person name="Keller A."/>
            <person name="Neulinger S.C."/>
        </authorList>
    </citation>
    <scope>NUCLEOTIDE SEQUENCE [LARGE SCALE GENOMIC DNA]</scope>
    <source>
        <strain evidence="3 4">DSM 25653</strain>
    </source>
</reference>
<dbReference type="Proteomes" id="UP001138768">
    <property type="component" value="Unassembled WGS sequence"/>
</dbReference>
<dbReference type="Gene3D" id="2.40.50.140">
    <property type="entry name" value="Nucleic acid-binding proteins"/>
    <property type="match status" value="1"/>
</dbReference>